<reference evidence="6" key="1">
    <citation type="journal article" date="2017" name="bioRxiv">
        <title>Comparative analysis of the genomes of Stylophora pistillata and Acropora digitifera provides evidence for extensive differences between species of corals.</title>
        <authorList>
            <person name="Voolstra C.R."/>
            <person name="Li Y."/>
            <person name="Liew Y.J."/>
            <person name="Baumgarten S."/>
            <person name="Zoccola D."/>
            <person name="Flot J.-F."/>
            <person name="Tambutte S."/>
            <person name="Allemand D."/>
            <person name="Aranda M."/>
        </authorList>
    </citation>
    <scope>NUCLEOTIDE SEQUENCE [LARGE SCALE GENOMIC DNA]</scope>
</reference>
<dbReference type="Proteomes" id="UP000225706">
    <property type="component" value="Unassembled WGS sequence"/>
</dbReference>
<feature type="coiled-coil region" evidence="3">
    <location>
        <begin position="632"/>
        <end position="710"/>
    </location>
</feature>
<dbReference type="EMBL" id="LSMT01001092">
    <property type="protein sequence ID" value="PFX13037.1"/>
    <property type="molecule type" value="Genomic_DNA"/>
</dbReference>
<keyword evidence="3" id="KW-0175">Coiled coil</keyword>
<keyword evidence="2" id="KW-0479">Metal-binding</keyword>
<evidence type="ECO:0000313" key="6">
    <source>
        <dbReference type="Proteomes" id="UP000225706"/>
    </source>
</evidence>
<proteinExistence type="predicted"/>
<evidence type="ECO:0000256" key="3">
    <source>
        <dbReference type="SAM" id="Coils"/>
    </source>
</evidence>
<dbReference type="PANTHER" id="PTHR23080">
    <property type="entry name" value="THAP DOMAIN PROTEIN"/>
    <property type="match status" value="1"/>
</dbReference>
<accession>A0A2B4R9J8</accession>
<keyword evidence="6" id="KW-1185">Reference proteome</keyword>
<protein>
    <recommendedName>
        <fullName evidence="4">DDE Tnp4 domain-containing protein</fullName>
    </recommendedName>
</protein>
<dbReference type="Pfam" id="PF13359">
    <property type="entry name" value="DDE_Tnp_4"/>
    <property type="match status" value="1"/>
</dbReference>
<evidence type="ECO:0000256" key="2">
    <source>
        <dbReference type="ARBA" id="ARBA00022723"/>
    </source>
</evidence>
<evidence type="ECO:0000256" key="1">
    <source>
        <dbReference type="ARBA" id="ARBA00001968"/>
    </source>
</evidence>
<gene>
    <name evidence="5" type="ORF">AWC38_SpisGene22921</name>
</gene>
<feature type="domain" description="DDE Tnp4" evidence="4">
    <location>
        <begin position="140"/>
        <end position="250"/>
    </location>
</feature>
<dbReference type="OrthoDB" id="7331812at2759"/>
<evidence type="ECO:0000313" key="5">
    <source>
        <dbReference type="EMBL" id="PFX13037.1"/>
    </source>
</evidence>
<comment type="cofactor">
    <cofactor evidence="1">
        <name>a divalent metal cation</name>
        <dbReference type="ChEBI" id="CHEBI:60240"/>
    </cofactor>
</comment>
<organism evidence="5 6">
    <name type="scientific">Stylophora pistillata</name>
    <name type="common">Smooth cauliflower coral</name>
    <dbReference type="NCBI Taxonomy" id="50429"/>
    <lineage>
        <taxon>Eukaryota</taxon>
        <taxon>Metazoa</taxon>
        <taxon>Cnidaria</taxon>
        <taxon>Anthozoa</taxon>
        <taxon>Hexacorallia</taxon>
        <taxon>Scleractinia</taxon>
        <taxon>Astrocoeniina</taxon>
        <taxon>Pocilloporidae</taxon>
        <taxon>Stylophora</taxon>
    </lineage>
</organism>
<dbReference type="PANTHER" id="PTHR23080:SF63">
    <property type="entry name" value="TICK TRANSPOSON"/>
    <property type="match status" value="1"/>
</dbReference>
<dbReference type="AlphaFoldDB" id="A0A2B4R9J8"/>
<name>A0A2B4R9J8_STYPI</name>
<evidence type="ECO:0000259" key="4">
    <source>
        <dbReference type="Pfam" id="PF13359"/>
    </source>
</evidence>
<comment type="caution">
    <text evidence="5">The sequence shown here is derived from an EMBL/GenBank/DDBJ whole genome shotgun (WGS) entry which is preliminary data.</text>
</comment>
<sequence>MMLDELCASGEQSVTDTASLVSTATAVNVETQTEEQSETSTASCVSAVTKVDAETQTEEFDYLMNARPSGYKAPDKEFFDTDEKVRFYTGLPSWEILMVAFEHVAKYISCRTQSLNRFQEFIVVLIKLRLNVPFQDLAYRNRFMSEAWSGRTSDKHLTENCGFLENILPGDMVMADQGFTICDSIGLKQAKLVIPAFTKGKSQLHPEDVERTRGIASVRIQVETVSGLLKRKYTILEGTLPTDFLSSNRRGTTDNKIPMIDQILGISLPRNQAHSDHMMSESLVGNECCSLIKRPHRAKKVTDPKSKSYETISGSCCDPLMPAKIAFFASVAKQINPFLTAFQTDRPMLPFMSLSLYTLLKSLLNRFIKSELVIEATSPLKILKLKPTDKEQQLDYQKVDVGFVAQQMLKEKSGNLSERQVLQFRMECKDFLAKTASKLLDKTPINYRLVRNMSCLDPRLMASEKEGCVNKMKRVLAILVEAHRLKAAECDEVIYQFGQFLDECAGNPDFQDFDPSEPSSRVDTLLYEHMAGDKQLTKVWRVIELLLLMSHGQATVERGFSVNKEVAVENLSERSFIAQRIIHDHIESVEGLANVKISKQLLMSSAGARQKYLSYLEEQKRIRVSQEKMLKRKATMDEIDVLKKKKRQFETDVEALLKTADEFADKAEDSRNLTWVAKSNSLRRSAKEKRAALKDIEDQLDGKLQQLKND</sequence>
<dbReference type="GO" id="GO:0046872">
    <property type="term" value="F:metal ion binding"/>
    <property type="evidence" value="ECO:0007669"/>
    <property type="project" value="UniProtKB-KW"/>
</dbReference>
<dbReference type="InterPro" id="IPR027806">
    <property type="entry name" value="HARBI1_dom"/>
</dbReference>